<accession>A0A160MEF5</accession>
<evidence type="ECO:0000256" key="1">
    <source>
        <dbReference type="SAM" id="MobiDB-lite"/>
    </source>
</evidence>
<feature type="compositionally biased region" description="Basic and acidic residues" evidence="1">
    <location>
        <begin position="1"/>
        <end position="22"/>
    </location>
</feature>
<proteinExistence type="predicted"/>
<reference evidence="3 4" key="1">
    <citation type="submission" date="2016-04" db="EMBL/GenBank/DDBJ databases">
        <title>Complete genome sequence of Bacillus oceanisediminis strain 2691.</title>
        <authorList>
            <person name="Jeong H."/>
            <person name="Kim H.J."/>
            <person name="Lee D.-W."/>
        </authorList>
    </citation>
    <scope>NUCLEOTIDE SEQUENCE [LARGE SCALE GENOMIC DNA]</scope>
    <source>
        <strain evidence="3 4">2691</strain>
    </source>
</reference>
<feature type="compositionally biased region" description="Acidic residues" evidence="1">
    <location>
        <begin position="23"/>
        <end position="32"/>
    </location>
</feature>
<evidence type="ECO:0000313" key="4">
    <source>
        <dbReference type="Proteomes" id="UP000077856"/>
    </source>
</evidence>
<dbReference type="STRING" id="1196031.A361_20975"/>
<dbReference type="Proteomes" id="UP000077856">
    <property type="component" value="Chromosome"/>
</dbReference>
<dbReference type="PANTHER" id="PTHR40040:SF1">
    <property type="entry name" value="MEMBRANE PROTEIN"/>
    <property type="match status" value="1"/>
</dbReference>
<protein>
    <recommendedName>
        <fullName evidence="5">DUF308 domain-containing protein</fullName>
    </recommendedName>
</protein>
<dbReference type="eggNOG" id="COG4709">
    <property type="taxonomic scope" value="Bacteria"/>
</dbReference>
<feature type="transmembrane region" description="Helical" evidence="2">
    <location>
        <begin position="164"/>
        <end position="185"/>
    </location>
</feature>
<dbReference type="KEGG" id="bon:A361_20975"/>
<sequence>MMADQERSNEEYDLRYSERIGEADPDYSEEAAAEIAAPGIYGRSLDRDEENETAAVHEDYSEEAAAEIAAPGVYGRSLDRDEENETAAIHADYSEETSAEIAAPGVYNRSANRDEENETVAAGRGVGYAALALSILSLFVLPVLFGATGIVLGFIARRRGSESLGGWAIAIGAISIIVGMFILPFF</sequence>
<gene>
    <name evidence="3" type="ORF">A361_20975</name>
</gene>
<dbReference type="PANTHER" id="PTHR40040">
    <property type="entry name" value="SMALL HYDROPHOBIC PROTEIN-RELATED"/>
    <property type="match status" value="1"/>
</dbReference>
<organism evidence="3 4">
    <name type="scientific">Cytobacillus oceanisediminis 2691</name>
    <dbReference type="NCBI Taxonomy" id="1196031"/>
    <lineage>
        <taxon>Bacteria</taxon>
        <taxon>Bacillati</taxon>
        <taxon>Bacillota</taxon>
        <taxon>Bacilli</taxon>
        <taxon>Bacillales</taxon>
        <taxon>Bacillaceae</taxon>
        <taxon>Cytobacillus</taxon>
    </lineage>
</organism>
<feature type="region of interest" description="Disordered" evidence="1">
    <location>
        <begin position="1"/>
        <end position="60"/>
    </location>
</feature>
<dbReference type="AlphaFoldDB" id="A0A160MEF5"/>
<keyword evidence="2" id="KW-0812">Transmembrane</keyword>
<feature type="transmembrane region" description="Helical" evidence="2">
    <location>
        <begin position="126"/>
        <end position="152"/>
    </location>
</feature>
<dbReference type="EMBL" id="CP015506">
    <property type="protein sequence ID" value="AND41527.1"/>
    <property type="molecule type" value="Genomic_DNA"/>
</dbReference>
<keyword evidence="2" id="KW-1133">Transmembrane helix</keyword>
<dbReference type="InterPro" id="IPR055338">
    <property type="entry name" value="YqfX-like"/>
</dbReference>
<evidence type="ECO:0008006" key="5">
    <source>
        <dbReference type="Google" id="ProtNLM"/>
    </source>
</evidence>
<keyword evidence="2" id="KW-0472">Membrane</keyword>
<name>A0A160MEF5_9BACI</name>
<evidence type="ECO:0000313" key="3">
    <source>
        <dbReference type="EMBL" id="AND41527.1"/>
    </source>
</evidence>
<evidence type="ECO:0000256" key="2">
    <source>
        <dbReference type="SAM" id="Phobius"/>
    </source>
</evidence>